<proteinExistence type="predicted"/>
<feature type="transmembrane region" description="Helical" evidence="5">
    <location>
        <begin position="67"/>
        <end position="86"/>
    </location>
</feature>
<protein>
    <submittedName>
        <fullName evidence="7">O-antigen ligase</fullName>
    </submittedName>
</protein>
<feature type="domain" description="O-antigen ligase-related" evidence="6">
    <location>
        <begin position="191"/>
        <end position="322"/>
    </location>
</feature>
<feature type="transmembrane region" description="Helical" evidence="5">
    <location>
        <begin position="37"/>
        <end position="55"/>
    </location>
</feature>
<reference evidence="8" key="2">
    <citation type="submission" date="2023-07" db="EMBL/GenBank/DDBJ databases">
        <title>Genome mining of underrepresented organisms for secondary metabolites.</title>
        <authorList>
            <person name="D'Agostino P.M."/>
        </authorList>
    </citation>
    <scope>NUCLEOTIDE SEQUENCE [LARGE SCALE GENOMIC DNA]</scope>
    <source>
        <strain evidence="8">WS4403</strain>
    </source>
</reference>
<keyword evidence="3 5" id="KW-1133">Transmembrane helix</keyword>
<feature type="transmembrane region" description="Helical" evidence="5">
    <location>
        <begin position="366"/>
        <end position="383"/>
    </location>
</feature>
<reference evidence="7 8" key="1">
    <citation type="submission" date="2021-03" db="EMBL/GenBank/DDBJ databases">
        <authorList>
            <person name="D'Agostino P."/>
            <person name="Huntemann M."/>
            <person name="Clum A."/>
            <person name="Spunde A."/>
            <person name="Palaniappan K."/>
            <person name="Ritter S."/>
            <person name="Mikhailova N."/>
            <person name="Chen I.-M."/>
            <person name="Stamatis D."/>
            <person name="Reddy T."/>
            <person name="O'Malley R."/>
            <person name="Daum C."/>
            <person name="Shapiro N."/>
            <person name="Ivanova N."/>
            <person name="Kyrpides N."/>
            <person name="Woyke T."/>
        </authorList>
    </citation>
    <scope>NUCLEOTIDE SEQUENCE [LARGE SCALE GENOMIC DNA]</scope>
    <source>
        <strain evidence="7 8">WS4403</strain>
    </source>
</reference>
<dbReference type="PANTHER" id="PTHR37422">
    <property type="entry name" value="TEICHURONIC ACID BIOSYNTHESIS PROTEIN TUAE"/>
    <property type="match status" value="1"/>
</dbReference>
<dbReference type="GO" id="GO:0016874">
    <property type="term" value="F:ligase activity"/>
    <property type="evidence" value="ECO:0007669"/>
    <property type="project" value="UniProtKB-KW"/>
</dbReference>
<keyword evidence="4 5" id="KW-0472">Membrane</keyword>
<evidence type="ECO:0000256" key="2">
    <source>
        <dbReference type="ARBA" id="ARBA00022692"/>
    </source>
</evidence>
<evidence type="ECO:0000256" key="4">
    <source>
        <dbReference type="ARBA" id="ARBA00023136"/>
    </source>
</evidence>
<comment type="subcellular location">
    <subcellularLocation>
        <location evidence="1">Membrane</location>
        <topology evidence="1">Multi-pass membrane protein</topology>
    </subcellularLocation>
</comment>
<dbReference type="InterPro" id="IPR007016">
    <property type="entry name" value="O-antigen_ligase-rel_domated"/>
</dbReference>
<dbReference type="RefSeq" id="WP_017801560.1">
    <property type="nucleotide sequence ID" value="NZ_JAGGMQ010000001.1"/>
</dbReference>
<organism evidence="7 8">
    <name type="scientific">Winslowiella toletana</name>
    <dbReference type="NCBI Taxonomy" id="92490"/>
    <lineage>
        <taxon>Bacteria</taxon>
        <taxon>Pseudomonadati</taxon>
        <taxon>Pseudomonadota</taxon>
        <taxon>Gammaproteobacteria</taxon>
        <taxon>Enterobacterales</taxon>
        <taxon>Erwiniaceae</taxon>
        <taxon>Winslowiella</taxon>
    </lineage>
</organism>
<evidence type="ECO:0000313" key="7">
    <source>
        <dbReference type="EMBL" id="MBP2169118.1"/>
    </source>
</evidence>
<feature type="transmembrane region" description="Helical" evidence="5">
    <location>
        <begin position="98"/>
        <end position="114"/>
    </location>
</feature>
<comment type="caution">
    <text evidence="7">The sequence shown here is derived from an EMBL/GenBank/DDBJ whole genome shotgun (WGS) entry which is preliminary data.</text>
</comment>
<feature type="transmembrane region" description="Helical" evidence="5">
    <location>
        <begin position="121"/>
        <end position="140"/>
    </location>
</feature>
<evidence type="ECO:0000256" key="1">
    <source>
        <dbReference type="ARBA" id="ARBA00004141"/>
    </source>
</evidence>
<evidence type="ECO:0000256" key="5">
    <source>
        <dbReference type="SAM" id="Phobius"/>
    </source>
</evidence>
<gene>
    <name evidence="7" type="ORF">J2125_002310</name>
</gene>
<dbReference type="InterPro" id="IPR051533">
    <property type="entry name" value="WaaL-like"/>
</dbReference>
<name>A0ABS4P909_9GAMM</name>
<evidence type="ECO:0000256" key="3">
    <source>
        <dbReference type="ARBA" id="ARBA00022989"/>
    </source>
</evidence>
<feature type="transmembrane region" description="Helical" evidence="5">
    <location>
        <begin position="186"/>
        <end position="201"/>
    </location>
</feature>
<dbReference type="Proteomes" id="UP001195624">
    <property type="component" value="Unassembled WGS sequence"/>
</dbReference>
<feature type="transmembrane region" description="Helical" evidence="5">
    <location>
        <begin position="305"/>
        <end position="329"/>
    </location>
</feature>
<keyword evidence="7" id="KW-0436">Ligase</keyword>
<evidence type="ECO:0000313" key="8">
    <source>
        <dbReference type="Proteomes" id="UP001195624"/>
    </source>
</evidence>
<feature type="transmembrane region" description="Helical" evidence="5">
    <location>
        <begin position="228"/>
        <end position="247"/>
    </location>
</feature>
<feature type="transmembrane region" description="Helical" evidence="5">
    <location>
        <begin position="9"/>
        <end position="31"/>
    </location>
</feature>
<keyword evidence="8" id="KW-1185">Reference proteome</keyword>
<sequence length="388" mass="44015">MISNKKNVFLFKSFYFFYAAFLFLLPVIGGLGKVNNLFHIALMLCLIIILFNEEIRGKVFNNRDFNTGLFVLAIFLSYFSLSTLWGAEERGISSELTHSFYLIMFVIFFNLVAMQGKKNTMLAMFFSGALVLLLLTLYYVDKHILFENRLGSGFSLAPENVIDMGGYYGIGIFCGLILIRETGHKWLYLPVAFLLVGLLLTQSRGPLLALVIACVPLLLFKRIHLSHLLIIGLIIAVIVSVIVFANANELLVRIERSYSQSFTRFGIWENALHYVQQKPWFGWGFDKQLDFVNVVGQRVHTTHSLYFATLLKGGIIGGVLLLSVITYGLYMGWQQIKAGHALETSMFLFSLIFYSTQGMFIISNPSVSWVIFWLPLAVVMALPKRQEK</sequence>
<evidence type="ECO:0000259" key="6">
    <source>
        <dbReference type="Pfam" id="PF04932"/>
    </source>
</evidence>
<feature type="transmembrane region" description="Helical" evidence="5">
    <location>
        <begin position="160"/>
        <end position="179"/>
    </location>
</feature>
<accession>A0ABS4P909</accession>
<keyword evidence="2 5" id="KW-0812">Transmembrane</keyword>
<dbReference type="Pfam" id="PF04932">
    <property type="entry name" value="Wzy_C"/>
    <property type="match status" value="1"/>
</dbReference>
<dbReference type="EMBL" id="JAGGMQ010000001">
    <property type="protein sequence ID" value="MBP2169118.1"/>
    <property type="molecule type" value="Genomic_DNA"/>
</dbReference>
<dbReference type="PANTHER" id="PTHR37422:SF13">
    <property type="entry name" value="LIPOPOLYSACCHARIDE BIOSYNTHESIS PROTEIN PA4999-RELATED"/>
    <property type="match status" value="1"/>
</dbReference>